<comment type="caution">
    <text evidence="1">The sequence shown here is derived from an EMBL/GenBank/DDBJ whole genome shotgun (WGS) entry which is preliminary data.</text>
</comment>
<evidence type="ECO:0000313" key="2">
    <source>
        <dbReference type="Proteomes" id="UP001396334"/>
    </source>
</evidence>
<gene>
    <name evidence="1" type="ORF">V6N11_073859</name>
</gene>
<accession>A0ABR2P5A2</accession>
<name>A0ABR2P5A2_9ROSI</name>
<keyword evidence="2" id="KW-1185">Reference proteome</keyword>
<dbReference type="EMBL" id="JBBPBN010000080">
    <property type="protein sequence ID" value="KAK8983447.1"/>
    <property type="molecule type" value="Genomic_DNA"/>
</dbReference>
<organism evidence="1 2">
    <name type="scientific">Hibiscus sabdariffa</name>
    <name type="common">roselle</name>
    <dbReference type="NCBI Taxonomy" id="183260"/>
    <lineage>
        <taxon>Eukaryota</taxon>
        <taxon>Viridiplantae</taxon>
        <taxon>Streptophyta</taxon>
        <taxon>Embryophyta</taxon>
        <taxon>Tracheophyta</taxon>
        <taxon>Spermatophyta</taxon>
        <taxon>Magnoliopsida</taxon>
        <taxon>eudicotyledons</taxon>
        <taxon>Gunneridae</taxon>
        <taxon>Pentapetalae</taxon>
        <taxon>rosids</taxon>
        <taxon>malvids</taxon>
        <taxon>Malvales</taxon>
        <taxon>Malvaceae</taxon>
        <taxon>Malvoideae</taxon>
        <taxon>Hibiscus</taxon>
    </lineage>
</organism>
<reference evidence="1 2" key="1">
    <citation type="journal article" date="2024" name="G3 (Bethesda)">
        <title>Genome assembly of Hibiscus sabdariffa L. provides insights into metabolisms of medicinal natural products.</title>
        <authorList>
            <person name="Kim T."/>
        </authorList>
    </citation>
    <scope>NUCLEOTIDE SEQUENCE [LARGE SCALE GENOMIC DNA]</scope>
    <source>
        <strain evidence="1">TK-2024</strain>
        <tissue evidence="1">Old leaves</tissue>
    </source>
</reference>
<proteinExistence type="predicted"/>
<protein>
    <submittedName>
        <fullName evidence="1">Uncharacterized protein</fullName>
    </submittedName>
</protein>
<dbReference type="Gene3D" id="3.50.50.60">
    <property type="entry name" value="FAD/NAD(P)-binding domain"/>
    <property type="match status" value="1"/>
</dbReference>
<dbReference type="Proteomes" id="UP001396334">
    <property type="component" value="Unassembled WGS sequence"/>
</dbReference>
<evidence type="ECO:0000313" key="1">
    <source>
        <dbReference type="EMBL" id="KAK8983447.1"/>
    </source>
</evidence>
<sequence length="148" mass="16350">MLHELREDDNVMALFGTNWIKTVIIEHKVGEKKFLSQLFLGKRLRKRSWNSRHFLARCKSLKFIIIGSGVEAGLGSSIGNPGLLAIISKEAVAPYEHPALSKACLNPNPKAAPGLPGFHVCVGSGGDGLLPDWFHYMRELEDVDKLSE</sequence>
<dbReference type="InterPro" id="IPR036188">
    <property type="entry name" value="FAD/NAD-bd_sf"/>
</dbReference>